<dbReference type="Proteomes" id="UP001500724">
    <property type="component" value="Unassembled WGS sequence"/>
</dbReference>
<feature type="compositionally biased region" description="Low complexity" evidence="1">
    <location>
        <begin position="100"/>
        <end position="111"/>
    </location>
</feature>
<feature type="region of interest" description="Disordered" evidence="1">
    <location>
        <begin position="25"/>
        <end position="63"/>
    </location>
</feature>
<feature type="region of interest" description="Disordered" evidence="1">
    <location>
        <begin position="88"/>
        <end position="131"/>
    </location>
</feature>
<feature type="compositionally biased region" description="Basic residues" evidence="1">
    <location>
        <begin position="121"/>
        <end position="131"/>
    </location>
</feature>
<keyword evidence="4" id="KW-1185">Reference proteome</keyword>
<evidence type="ECO:0000256" key="1">
    <source>
        <dbReference type="SAM" id="MobiDB-lite"/>
    </source>
</evidence>
<reference evidence="3 4" key="1">
    <citation type="journal article" date="2019" name="Int. J. Syst. Evol. Microbiol.">
        <title>The Global Catalogue of Microorganisms (GCM) 10K type strain sequencing project: providing services to taxonomists for standard genome sequencing and annotation.</title>
        <authorList>
            <consortium name="The Broad Institute Genomics Platform"/>
            <consortium name="The Broad Institute Genome Sequencing Center for Infectious Disease"/>
            <person name="Wu L."/>
            <person name="Ma J."/>
        </authorList>
    </citation>
    <scope>NUCLEOTIDE SEQUENCE [LARGE SCALE GENOMIC DNA]</scope>
    <source>
        <strain evidence="3 4">JCM 10367</strain>
    </source>
</reference>
<name>A0ABN1HAD5_9ACTN</name>
<gene>
    <name evidence="3" type="ORF">GCM10009535_09320</name>
</gene>
<evidence type="ECO:0000259" key="2">
    <source>
        <dbReference type="Pfam" id="PF14020"/>
    </source>
</evidence>
<feature type="domain" description="DUF4236" evidence="2">
    <location>
        <begin position="67"/>
        <end position="121"/>
    </location>
</feature>
<evidence type="ECO:0000313" key="3">
    <source>
        <dbReference type="EMBL" id="GAA0635467.1"/>
    </source>
</evidence>
<feature type="compositionally biased region" description="Basic and acidic residues" evidence="1">
    <location>
        <begin position="50"/>
        <end position="62"/>
    </location>
</feature>
<protein>
    <recommendedName>
        <fullName evidence="2">DUF4236 domain-containing protein</fullName>
    </recommendedName>
</protein>
<proteinExistence type="predicted"/>
<dbReference type="EMBL" id="BAAAGU010000007">
    <property type="protein sequence ID" value="GAA0635467.1"/>
    <property type="molecule type" value="Genomic_DNA"/>
</dbReference>
<accession>A0ABN1HAD5</accession>
<comment type="caution">
    <text evidence="3">The sequence shown here is derived from an EMBL/GenBank/DDBJ whole genome shotgun (WGS) entry which is preliminary data.</text>
</comment>
<organism evidence="3 4">
    <name type="scientific">Streptomyces thermocarboxydovorans</name>
    <dbReference type="NCBI Taxonomy" id="59298"/>
    <lineage>
        <taxon>Bacteria</taxon>
        <taxon>Bacillati</taxon>
        <taxon>Actinomycetota</taxon>
        <taxon>Actinomycetes</taxon>
        <taxon>Kitasatosporales</taxon>
        <taxon>Streptomycetaceae</taxon>
        <taxon>Streptomyces</taxon>
    </lineage>
</organism>
<evidence type="ECO:0000313" key="4">
    <source>
        <dbReference type="Proteomes" id="UP001500724"/>
    </source>
</evidence>
<dbReference type="Pfam" id="PF14020">
    <property type="entry name" value="DUF4236"/>
    <property type="match status" value="1"/>
</dbReference>
<sequence length="131" mass="14461">MVMPGLPARPGAACGMPWHDARARPTHPLQCTPAPRAPHPRSMTPYIRGSRTEAGSDTHTREAGVPLTFRKSFRILPGVRLNINKRSWSITTGGGKGPRYTRSSTGRRTTSMDLPGPFGWRRTRNTRSTRG</sequence>
<dbReference type="InterPro" id="IPR025330">
    <property type="entry name" value="DUF4236"/>
</dbReference>